<organism evidence="3 4">
    <name type="scientific">Ferrimonas balearica (strain DSM 9799 / CCM 4581 / KCTC 23876 / PAT)</name>
    <dbReference type="NCBI Taxonomy" id="550540"/>
    <lineage>
        <taxon>Bacteria</taxon>
        <taxon>Pseudomonadati</taxon>
        <taxon>Pseudomonadota</taxon>
        <taxon>Gammaproteobacteria</taxon>
        <taxon>Alteromonadales</taxon>
        <taxon>Ferrimonadaceae</taxon>
        <taxon>Ferrimonas</taxon>
    </lineage>
</organism>
<dbReference type="InterPro" id="IPR025164">
    <property type="entry name" value="Toastrack_DUF4097"/>
</dbReference>
<gene>
    <name evidence="3" type="ordered locus">Fbal_3096</name>
</gene>
<accession>E1SUI8</accession>
<evidence type="ECO:0000256" key="1">
    <source>
        <dbReference type="SAM" id="SignalP"/>
    </source>
</evidence>
<proteinExistence type="predicted"/>
<protein>
    <submittedName>
        <fullName evidence="3">Putative lipoprotein</fullName>
    </submittedName>
</protein>
<dbReference type="Proteomes" id="UP000006683">
    <property type="component" value="Chromosome"/>
</dbReference>
<keyword evidence="1" id="KW-0732">Signal</keyword>
<evidence type="ECO:0000313" key="3">
    <source>
        <dbReference type="EMBL" id="ADN77295.1"/>
    </source>
</evidence>
<dbReference type="eggNOG" id="COG3595">
    <property type="taxonomic scope" value="Bacteria"/>
</dbReference>
<dbReference type="GeneID" id="67183318"/>
<dbReference type="HOGENOM" id="CLU_078722_0_0_6"/>
<evidence type="ECO:0000313" key="4">
    <source>
        <dbReference type="Proteomes" id="UP000006683"/>
    </source>
</evidence>
<dbReference type="EMBL" id="CP002209">
    <property type="protein sequence ID" value="ADN77295.1"/>
    <property type="molecule type" value="Genomic_DNA"/>
</dbReference>
<sequence length="271" mass="27585">MTRRLSVLLLPLLLSGCVIHVDGTACSSADYESNQAVQLDGAGLTALQVNAEAGRLEIIGDPAQNNIAVEAVLYSSGPEADEHQFSLVRQGDVAVLTATQNSQFGCWNDSPRIDMVVRVPAGLALEVEDGSGDMTLHGMTAPLNIDDGSGSLTINGGQTLRLVDGSGDTWVEGIAGNATVEDGSGSLKLSKMGGDVRVDDGSGDLTISDVAGQVEVSDGSGSLSVESVKGNVTVDDGSGDIRIRQTGGFTLIEGGSGGLSVSDVNGPVTLN</sequence>
<name>E1SUI8_FERBD</name>
<dbReference type="PROSITE" id="PS51257">
    <property type="entry name" value="PROKAR_LIPOPROTEIN"/>
    <property type="match status" value="1"/>
</dbReference>
<dbReference type="KEGG" id="fbl:Fbal_3096"/>
<feature type="signal peptide" evidence="1">
    <location>
        <begin position="1"/>
        <end position="20"/>
    </location>
</feature>
<evidence type="ECO:0000259" key="2">
    <source>
        <dbReference type="Pfam" id="PF13349"/>
    </source>
</evidence>
<dbReference type="RefSeq" id="WP_013346601.1">
    <property type="nucleotide sequence ID" value="NC_014541.1"/>
</dbReference>
<keyword evidence="3" id="KW-0449">Lipoprotein</keyword>
<keyword evidence="4" id="KW-1185">Reference proteome</keyword>
<dbReference type="Pfam" id="PF13349">
    <property type="entry name" value="DUF4097"/>
    <property type="match status" value="1"/>
</dbReference>
<reference evidence="3 4" key="1">
    <citation type="journal article" date="2010" name="Stand. Genomic Sci.">
        <title>Complete genome sequence of Ferrimonas balearica type strain (PAT).</title>
        <authorList>
            <person name="Nolan M."/>
            <person name="Sikorski J."/>
            <person name="Davenport K."/>
            <person name="Lucas S."/>
            <person name="Glavina Del Rio T."/>
            <person name="Tice H."/>
            <person name="Cheng J."/>
            <person name="Goodwin L."/>
            <person name="Pitluck S."/>
            <person name="Liolios K."/>
            <person name="Ivanova N."/>
            <person name="Mavromatis K."/>
            <person name="Ovchinnikova G."/>
            <person name="Pati A."/>
            <person name="Chen A."/>
            <person name="Palaniappan K."/>
            <person name="Land M."/>
            <person name="Hauser L."/>
            <person name="Chang Y."/>
            <person name="Jeffries C."/>
            <person name="Tapia R."/>
            <person name="Brettin T."/>
            <person name="Detter J."/>
            <person name="Han C."/>
            <person name="Yasawong M."/>
            <person name="Rohde M."/>
            <person name="Tindall B."/>
            <person name="Goker M."/>
            <person name="Woyke T."/>
            <person name="Bristow J."/>
            <person name="Eisen J."/>
            <person name="Markowitz V."/>
            <person name="Hugenholtz P."/>
            <person name="Kyrpides N."/>
            <person name="Klenk H."/>
            <person name="Lapidus A."/>
        </authorList>
    </citation>
    <scope>NUCLEOTIDE SEQUENCE [LARGE SCALE GENOMIC DNA]</scope>
    <source>
        <strain evidence="4">DSM 9799 / CCM 4581 / KCTC 23876 / PAT</strain>
    </source>
</reference>
<dbReference type="OrthoDB" id="6195678at2"/>
<dbReference type="AlphaFoldDB" id="E1SUI8"/>
<feature type="chain" id="PRO_5003151652" evidence="1">
    <location>
        <begin position="21"/>
        <end position="271"/>
    </location>
</feature>
<feature type="domain" description="DUF4097" evidence="2">
    <location>
        <begin position="79"/>
        <end position="244"/>
    </location>
</feature>
<dbReference type="STRING" id="550540.Fbal_3096"/>